<protein>
    <submittedName>
        <fullName evidence="1">RCG26159</fullName>
    </submittedName>
</protein>
<reference evidence="2" key="1">
    <citation type="submission" date="2005-09" db="EMBL/GenBank/DDBJ databases">
        <authorList>
            <person name="Mural R.J."/>
            <person name="Li P.W."/>
            <person name="Adams M.D."/>
            <person name="Amanatides P.G."/>
            <person name="Baden-Tillson H."/>
            <person name="Barnstead M."/>
            <person name="Chin S.H."/>
            <person name="Dew I."/>
            <person name="Evans C.A."/>
            <person name="Ferriera S."/>
            <person name="Flanigan M."/>
            <person name="Fosler C."/>
            <person name="Glodek A."/>
            <person name="Gu Z."/>
            <person name="Holt R.A."/>
            <person name="Jennings D."/>
            <person name="Kraft C.L."/>
            <person name="Lu F."/>
            <person name="Nguyen T."/>
            <person name="Nusskern D.R."/>
            <person name="Pfannkoch C.M."/>
            <person name="Sitter C."/>
            <person name="Sutton G.G."/>
            <person name="Venter J.C."/>
            <person name="Wang Z."/>
            <person name="Woodage T."/>
            <person name="Zheng X.H."/>
            <person name="Zhong F."/>
        </authorList>
    </citation>
    <scope>NUCLEOTIDE SEQUENCE [LARGE SCALE GENOMIC DNA]</scope>
    <source>
        <strain>BN</strain>
        <strain evidence="2">Sprague-Dawley</strain>
    </source>
</reference>
<evidence type="ECO:0000313" key="2">
    <source>
        <dbReference type="Proteomes" id="UP000234681"/>
    </source>
</evidence>
<organism evidence="1 2">
    <name type="scientific">Rattus norvegicus</name>
    <name type="common">Rat</name>
    <dbReference type="NCBI Taxonomy" id="10116"/>
    <lineage>
        <taxon>Eukaryota</taxon>
        <taxon>Metazoa</taxon>
        <taxon>Chordata</taxon>
        <taxon>Craniata</taxon>
        <taxon>Vertebrata</taxon>
        <taxon>Euteleostomi</taxon>
        <taxon>Mammalia</taxon>
        <taxon>Eutheria</taxon>
        <taxon>Euarchontoglires</taxon>
        <taxon>Glires</taxon>
        <taxon>Rodentia</taxon>
        <taxon>Myomorpha</taxon>
        <taxon>Muroidea</taxon>
        <taxon>Muridae</taxon>
        <taxon>Murinae</taxon>
        <taxon>Rattus</taxon>
    </lineage>
</organism>
<evidence type="ECO:0000313" key="1">
    <source>
        <dbReference type="EMBL" id="EDL80234.1"/>
    </source>
</evidence>
<sequence>MATEVGMSSYIPGALRTWEVGGDQTLLLLGRWGKEGAIYNTREGSEKPWKELHFDKFNKLLGSKSIVQERRRKGSIGLWETVQRISTVAAGAGPCHTD</sequence>
<gene>
    <name evidence="1" type="ORF">rCG_26159</name>
</gene>
<name>A6HQD3_RAT</name>
<accession>A6HQD3</accession>
<proteinExistence type="predicted"/>
<dbReference type="Proteomes" id="UP000234681">
    <property type="component" value="Chromosome 3"/>
</dbReference>
<dbReference type="AlphaFoldDB" id="A6HQD3"/>
<dbReference type="EMBL" id="CH473949">
    <property type="protein sequence ID" value="EDL80234.1"/>
    <property type="molecule type" value="Genomic_DNA"/>
</dbReference>